<dbReference type="InterPro" id="IPR001810">
    <property type="entry name" value="F-box_dom"/>
</dbReference>
<dbReference type="SUPFAM" id="SSF81383">
    <property type="entry name" value="F-box domain"/>
    <property type="match status" value="1"/>
</dbReference>
<feature type="region of interest" description="Disordered" evidence="1">
    <location>
        <begin position="1"/>
        <end position="24"/>
    </location>
</feature>
<evidence type="ECO:0000313" key="3">
    <source>
        <dbReference type="EMBL" id="JAT67106.1"/>
    </source>
</evidence>
<dbReference type="SMART" id="SM00256">
    <property type="entry name" value="FBOX"/>
    <property type="match status" value="1"/>
</dbReference>
<reference evidence="3" key="1">
    <citation type="submission" date="2015-07" db="EMBL/GenBank/DDBJ databases">
        <title>Transcriptome Assembly of Anthurium amnicola.</title>
        <authorList>
            <person name="Suzuki J."/>
        </authorList>
    </citation>
    <scope>NUCLEOTIDE SEQUENCE</scope>
</reference>
<dbReference type="EMBL" id="GDJX01000830">
    <property type="protein sequence ID" value="JAT67106.1"/>
    <property type="molecule type" value="Transcribed_RNA"/>
</dbReference>
<proteinExistence type="predicted"/>
<accession>A0A1D1ZJF6</accession>
<evidence type="ECO:0000259" key="2">
    <source>
        <dbReference type="SMART" id="SM00256"/>
    </source>
</evidence>
<feature type="non-terminal residue" evidence="3">
    <location>
        <position position="1"/>
    </location>
</feature>
<dbReference type="InterPro" id="IPR036047">
    <property type="entry name" value="F-box-like_dom_sf"/>
</dbReference>
<dbReference type="AlphaFoldDB" id="A0A1D1ZJF6"/>
<name>A0A1D1ZJF6_9ARAE</name>
<protein>
    <submittedName>
        <fullName evidence="3">F-box protein AFR</fullName>
    </submittedName>
</protein>
<gene>
    <name evidence="3" type="primary">AFR_0</name>
    <name evidence="3" type="ORF">g.158665</name>
</gene>
<evidence type="ECO:0000256" key="1">
    <source>
        <dbReference type="SAM" id="MobiDB-lite"/>
    </source>
</evidence>
<feature type="domain" description="F-box" evidence="2">
    <location>
        <begin position="61"/>
        <end position="101"/>
    </location>
</feature>
<feature type="non-terminal residue" evidence="3">
    <location>
        <position position="110"/>
    </location>
</feature>
<organism evidence="3">
    <name type="scientific">Anthurium amnicola</name>
    <dbReference type="NCBI Taxonomy" id="1678845"/>
    <lineage>
        <taxon>Eukaryota</taxon>
        <taxon>Viridiplantae</taxon>
        <taxon>Streptophyta</taxon>
        <taxon>Embryophyta</taxon>
        <taxon>Tracheophyta</taxon>
        <taxon>Spermatophyta</taxon>
        <taxon>Magnoliopsida</taxon>
        <taxon>Liliopsida</taxon>
        <taxon>Araceae</taxon>
        <taxon>Pothoideae</taxon>
        <taxon>Potheae</taxon>
        <taxon>Anthurium</taxon>
    </lineage>
</organism>
<dbReference type="Pfam" id="PF00646">
    <property type="entry name" value="F-box"/>
    <property type="match status" value="1"/>
</dbReference>
<sequence>KVVVEEIPKSTVRGGHRPSPRSSSVPLMAMAISAPEEPASPADGVAALEAAGEAEQLIPGLPDEVAEYCLLRLPFPHQSRARGVSSSWNRAISSPSFHHAKGALSLSLPY</sequence>